<accession>A0ABV5I678</accession>
<name>A0ABV5I678_9RHOB</name>
<keyword evidence="3" id="KW-1185">Reference proteome</keyword>
<evidence type="ECO:0000256" key="1">
    <source>
        <dbReference type="SAM" id="MobiDB-lite"/>
    </source>
</evidence>
<feature type="region of interest" description="Disordered" evidence="1">
    <location>
        <begin position="145"/>
        <end position="197"/>
    </location>
</feature>
<dbReference type="Proteomes" id="UP001589670">
    <property type="component" value="Unassembled WGS sequence"/>
</dbReference>
<organism evidence="2 3">
    <name type="scientific">Roseovarius ramblicola</name>
    <dbReference type="NCBI Taxonomy" id="2022336"/>
    <lineage>
        <taxon>Bacteria</taxon>
        <taxon>Pseudomonadati</taxon>
        <taxon>Pseudomonadota</taxon>
        <taxon>Alphaproteobacteria</taxon>
        <taxon>Rhodobacterales</taxon>
        <taxon>Roseobacteraceae</taxon>
        <taxon>Roseovarius</taxon>
    </lineage>
</organism>
<gene>
    <name evidence="2" type="ORF">ACFFU4_17665</name>
</gene>
<evidence type="ECO:0008006" key="4">
    <source>
        <dbReference type="Google" id="ProtNLM"/>
    </source>
</evidence>
<comment type="caution">
    <text evidence="2">The sequence shown here is derived from an EMBL/GenBank/DDBJ whole genome shotgun (WGS) entry which is preliminary data.</text>
</comment>
<evidence type="ECO:0000313" key="2">
    <source>
        <dbReference type="EMBL" id="MFB9151586.1"/>
    </source>
</evidence>
<proteinExistence type="predicted"/>
<protein>
    <recommendedName>
        <fullName evidence="4">PE-PGRS family protein</fullName>
    </recommendedName>
</protein>
<feature type="compositionally biased region" description="Gly residues" evidence="1">
    <location>
        <begin position="183"/>
        <end position="197"/>
    </location>
</feature>
<evidence type="ECO:0000313" key="3">
    <source>
        <dbReference type="Proteomes" id="UP001589670"/>
    </source>
</evidence>
<dbReference type="EMBL" id="JBHMEC010000032">
    <property type="protein sequence ID" value="MFB9151586.1"/>
    <property type="molecule type" value="Genomic_DNA"/>
</dbReference>
<dbReference type="RefSeq" id="WP_377071212.1">
    <property type="nucleotide sequence ID" value="NZ_JBHMEC010000032.1"/>
</dbReference>
<sequence length="197" mass="18108">MTLPSTGIFDGGAAGGGGGGTFTATISSNQQEMNLATWATGQGWDGTSYAEITVAAGVYVWSDDNTIPGMTTGAFPGGLKLIVEGYIIGKGGDSSTDALPNGEGLPGGPALSLGTSITIEGGVSGYIAGGGGGGSGVVGSARFTGGGGAGGGKAGDNDGVSGGSGGSPGAAGDDGMEQESGNKGFGGGSGGGGASVS</sequence>
<feature type="compositionally biased region" description="Gly residues" evidence="1">
    <location>
        <begin position="145"/>
        <end position="169"/>
    </location>
</feature>
<reference evidence="2 3" key="1">
    <citation type="submission" date="2024-09" db="EMBL/GenBank/DDBJ databases">
        <authorList>
            <person name="Sun Q."/>
            <person name="Mori K."/>
        </authorList>
    </citation>
    <scope>NUCLEOTIDE SEQUENCE [LARGE SCALE GENOMIC DNA]</scope>
    <source>
        <strain evidence="2 3">CECT 9424</strain>
    </source>
</reference>